<keyword evidence="2 9" id="KW-0436">Ligase</keyword>
<evidence type="ECO:0000256" key="3">
    <source>
        <dbReference type="ARBA" id="ARBA00022723"/>
    </source>
</evidence>
<dbReference type="RefSeq" id="WP_381435822.1">
    <property type="nucleotide sequence ID" value="NZ_JBHSNO010000007.1"/>
</dbReference>
<protein>
    <recommendedName>
        <fullName evidence="9">ATP-dependent dethiobiotin synthetase BioD</fullName>
        <ecNumber evidence="9">6.3.3.3</ecNumber>
    </recommendedName>
    <alternativeName>
        <fullName evidence="9">DTB synthetase</fullName>
        <shortName evidence="9">DTBS</shortName>
    </alternativeName>
    <alternativeName>
        <fullName evidence="9">Dethiobiotin synthase</fullName>
    </alternativeName>
</protein>
<dbReference type="Pfam" id="PF13500">
    <property type="entry name" value="AAA_26"/>
    <property type="match status" value="1"/>
</dbReference>
<sequence length="244" mass="27129">MGILFVTGTDTDVGKTIVTTLLASFLAKHEHSCFPFKPIQSGAVKKEGGWVAPDPEIYRLVNNHDRFKDANLYLLKKACSPHLAAELEGVQIDFSWIDRKLKELEEAYGTVIMEGAGGLFVPLTTEGYCVIDWMETLRVPAIVVAKAGVGTINHTVLTIEALSKRQIPIAGVILNSIHNEEEAIVADNREMIRKLTNVPIIGSVPYCEDIRETLANVEKRERCYGDWDFETIRRAMEIESATIA</sequence>
<evidence type="ECO:0000256" key="4">
    <source>
        <dbReference type="ARBA" id="ARBA00022741"/>
    </source>
</evidence>
<comment type="subunit">
    <text evidence="9">Homodimer.</text>
</comment>
<feature type="binding site" evidence="9">
    <location>
        <position position="54"/>
    </location>
    <ligand>
        <name>ATP</name>
        <dbReference type="ChEBI" id="CHEBI:30616"/>
    </ligand>
</feature>
<keyword evidence="6 9" id="KW-0067">ATP-binding</keyword>
<reference evidence="11" key="1">
    <citation type="journal article" date="2019" name="Int. J. Syst. Evol. Microbiol.">
        <title>The Global Catalogue of Microorganisms (GCM) 10K type strain sequencing project: providing services to taxonomists for standard genome sequencing and annotation.</title>
        <authorList>
            <consortium name="The Broad Institute Genomics Platform"/>
            <consortium name="The Broad Institute Genome Sequencing Center for Infectious Disease"/>
            <person name="Wu L."/>
            <person name="Ma J."/>
        </authorList>
    </citation>
    <scope>NUCLEOTIDE SEQUENCE [LARGE SCALE GENOMIC DNA]</scope>
    <source>
        <strain evidence="11">CGMCC 4.1434</strain>
    </source>
</reference>
<feature type="binding site" evidence="9">
    <location>
        <begin position="12"/>
        <end position="17"/>
    </location>
    <ligand>
        <name>ATP</name>
        <dbReference type="ChEBI" id="CHEBI:30616"/>
    </ligand>
</feature>
<comment type="cofactor">
    <cofactor evidence="9">
        <name>Mg(2+)</name>
        <dbReference type="ChEBI" id="CHEBI:18420"/>
    </cofactor>
</comment>
<evidence type="ECO:0000256" key="8">
    <source>
        <dbReference type="ARBA" id="ARBA00047386"/>
    </source>
</evidence>
<feature type="binding site" evidence="9">
    <location>
        <begin position="175"/>
        <end position="176"/>
    </location>
    <ligand>
        <name>ATP</name>
        <dbReference type="ChEBI" id="CHEBI:30616"/>
    </ligand>
</feature>
<dbReference type="InterPro" id="IPR004472">
    <property type="entry name" value="DTB_synth_BioD"/>
</dbReference>
<organism evidence="10 11">
    <name type="scientific">Sporosarcina soli</name>
    <dbReference type="NCBI Taxonomy" id="334736"/>
    <lineage>
        <taxon>Bacteria</taxon>
        <taxon>Bacillati</taxon>
        <taxon>Bacillota</taxon>
        <taxon>Bacilli</taxon>
        <taxon>Bacillales</taxon>
        <taxon>Caryophanaceae</taxon>
        <taxon>Sporosarcina</taxon>
    </lineage>
</organism>
<comment type="caution">
    <text evidence="10">The sequence shown here is derived from an EMBL/GenBank/DDBJ whole genome shotgun (WGS) entry which is preliminary data.</text>
</comment>
<dbReference type="PANTHER" id="PTHR43210">
    <property type="entry name" value="DETHIOBIOTIN SYNTHETASE"/>
    <property type="match status" value="1"/>
</dbReference>
<comment type="function">
    <text evidence="9">Catalyzes a mechanistically unusual reaction, the ATP-dependent insertion of CO2 between the N7 and N8 nitrogen atoms of 7,8-diaminopelargonic acid (DAPA, also called 7,8-diammoniononanoate) to form a ureido ring.</text>
</comment>
<dbReference type="HAMAP" id="MF_00336">
    <property type="entry name" value="BioD"/>
    <property type="match status" value="1"/>
</dbReference>
<evidence type="ECO:0000313" key="10">
    <source>
        <dbReference type="EMBL" id="MFC5590025.1"/>
    </source>
</evidence>
<dbReference type="NCBIfam" id="TIGR00347">
    <property type="entry name" value="bioD"/>
    <property type="match status" value="1"/>
</dbReference>
<gene>
    <name evidence="9 10" type="primary">bioD</name>
    <name evidence="10" type="ORF">ACFPRA_14050</name>
</gene>
<feature type="binding site" evidence="9">
    <location>
        <position position="41"/>
    </location>
    <ligand>
        <name>substrate</name>
    </ligand>
</feature>
<comment type="caution">
    <text evidence="9">Lacks conserved residue(s) required for the propagation of feature annotation.</text>
</comment>
<keyword evidence="4 9" id="KW-0547">Nucleotide-binding</keyword>
<comment type="catalytic activity">
    <reaction evidence="8">
        <text>(7R,8S)-8-amino-7-(carboxyamino)nonanoate + ATP = (4R,5S)-dethiobiotin + ADP + phosphate + H(+)</text>
        <dbReference type="Rhea" id="RHEA:63684"/>
        <dbReference type="ChEBI" id="CHEBI:15378"/>
        <dbReference type="ChEBI" id="CHEBI:30616"/>
        <dbReference type="ChEBI" id="CHEBI:43474"/>
        <dbReference type="ChEBI" id="CHEBI:149470"/>
        <dbReference type="ChEBI" id="CHEBI:149473"/>
        <dbReference type="ChEBI" id="CHEBI:456216"/>
    </reaction>
</comment>
<keyword evidence="1 9" id="KW-0963">Cytoplasm</keyword>
<comment type="similarity">
    <text evidence="9">Belongs to the dethiobiotin synthetase family.</text>
</comment>
<dbReference type="PIRSF" id="PIRSF006755">
    <property type="entry name" value="DTB_synth"/>
    <property type="match status" value="1"/>
</dbReference>
<evidence type="ECO:0000256" key="5">
    <source>
        <dbReference type="ARBA" id="ARBA00022756"/>
    </source>
</evidence>
<dbReference type="CDD" id="cd03109">
    <property type="entry name" value="DTBS"/>
    <property type="match status" value="1"/>
</dbReference>
<dbReference type="SUPFAM" id="SSF52540">
    <property type="entry name" value="P-loop containing nucleoside triphosphate hydrolases"/>
    <property type="match status" value="1"/>
</dbReference>
<keyword evidence="5 9" id="KW-0093">Biotin biosynthesis</keyword>
<keyword evidence="3 9" id="KW-0479">Metal-binding</keyword>
<dbReference type="PANTHER" id="PTHR43210:SF2">
    <property type="entry name" value="ATP-DEPENDENT DETHIOBIOTIN SYNTHETASE BIOD 2"/>
    <property type="match status" value="1"/>
</dbReference>
<dbReference type="InterPro" id="IPR027417">
    <property type="entry name" value="P-loop_NTPase"/>
</dbReference>
<comment type="pathway">
    <text evidence="9">Cofactor biosynthesis; biotin biosynthesis; biotin from 7,8-diaminononanoate: step 1/2.</text>
</comment>
<feature type="binding site" evidence="9">
    <location>
        <begin position="114"/>
        <end position="117"/>
    </location>
    <ligand>
        <name>ATP</name>
        <dbReference type="ChEBI" id="CHEBI:30616"/>
    </ligand>
</feature>
<dbReference type="Proteomes" id="UP001596109">
    <property type="component" value="Unassembled WGS sequence"/>
</dbReference>
<feature type="binding site" evidence="9">
    <location>
        <position position="54"/>
    </location>
    <ligand>
        <name>Mg(2+)</name>
        <dbReference type="ChEBI" id="CHEBI:18420"/>
    </ligand>
</feature>
<evidence type="ECO:0000256" key="6">
    <source>
        <dbReference type="ARBA" id="ARBA00022840"/>
    </source>
</evidence>
<keyword evidence="7 9" id="KW-0460">Magnesium</keyword>
<feature type="active site" evidence="9">
    <location>
        <position position="37"/>
    </location>
</feature>
<feature type="binding site" evidence="9">
    <location>
        <position position="16"/>
    </location>
    <ligand>
        <name>Mg(2+)</name>
        <dbReference type="ChEBI" id="CHEBI:18420"/>
    </ligand>
</feature>
<dbReference type="EC" id="6.3.3.3" evidence="9"/>
<dbReference type="EMBL" id="JBHSNO010000007">
    <property type="protein sequence ID" value="MFC5590025.1"/>
    <property type="molecule type" value="Genomic_DNA"/>
</dbReference>
<name>A0ABW0TMC4_9BACL</name>
<feature type="binding site" evidence="9">
    <location>
        <position position="114"/>
    </location>
    <ligand>
        <name>Mg(2+)</name>
        <dbReference type="ChEBI" id="CHEBI:18420"/>
    </ligand>
</feature>
<evidence type="ECO:0000256" key="2">
    <source>
        <dbReference type="ARBA" id="ARBA00022598"/>
    </source>
</evidence>
<comment type="subcellular location">
    <subcellularLocation>
        <location evidence="9">Cytoplasm</location>
    </subcellularLocation>
</comment>
<evidence type="ECO:0000313" key="11">
    <source>
        <dbReference type="Proteomes" id="UP001596109"/>
    </source>
</evidence>
<keyword evidence="11" id="KW-1185">Reference proteome</keyword>
<evidence type="ECO:0000256" key="7">
    <source>
        <dbReference type="ARBA" id="ARBA00022842"/>
    </source>
</evidence>
<dbReference type="Gene3D" id="3.40.50.300">
    <property type="entry name" value="P-loop containing nucleotide triphosphate hydrolases"/>
    <property type="match status" value="1"/>
</dbReference>
<proteinExistence type="inferred from homology"/>
<accession>A0ABW0TMC4</accession>
<evidence type="ECO:0000256" key="9">
    <source>
        <dbReference type="HAMAP-Rule" id="MF_00336"/>
    </source>
</evidence>
<evidence type="ECO:0000256" key="1">
    <source>
        <dbReference type="ARBA" id="ARBA00022490"/>
    </source>
</evidence>
<comment type="catalytic activity">
    <reaction evidence="9">
        <text>(7R,8S)-7,8-diammoniononanoate + CO2 + ATP = (4R,5S)-dethiobiotin + ADP + phosphate + 3 H(+)</text>
        <dbReference type="Rhea" id="RHEA:15805"/>
        <dbReference type="ChEBI" id="CHEBI:15378"/>
        <dbReference type="ChEBI" id="CHEBI:16526"/>
        <dbReference type="ChEBI" id="CHEBI:30616"/>
        <dbReference type="ChEBI" id="CHEBI:43474"/>
        <dbReference type="ChEBI" id="CHEBI:149469"/>
        <dbReference type="ChEBI" id="CHEBI:149473"/>
        <dbReference type="ChEBI" id="CHEBI:456216"/>
        <dbReference type="EC" id="6.3.3.3"/>
    </reaction>
</comment>
<dbReference type="GO" id="GO:0004141">
    <property type="term" value="F:dethiobiotin synthase activity"/>
    <property type="evidence" value="ECO:0007669"/>
    <property type="project" value="UniProtKB-EC"/>
</dbReference>